<dbReference type="PROSITE" id="PS51154">
    <property type="entry name" value="MACRO"/>
    <property type="match status" value="1"/>
</dbReference>
<dbReference type="SUPFAM" id="SSF52949">
    <property type="entry name" value="Macro domain-like"/>
    <property type="match status" value="1"/>
</dbReference>
<accession>A0A5J4L0U1</accession>
<gene>
    <name evidence="2" type="ORF">A45J_0117</name>
</gene>
<proteinExistence type="predicted"/>
<dbReference type="EMBL" id="BLAB01000001">
    <property type="protein sequence ID" value="GER92401.1"/>
    <property type="molecule type" value="Genomic_DNA"/>
</dbReference>
<dbReference type="InterPro" id="IPR002589">
    <property type="entry name" value="Macro_dom"/>
</dbReference>
<dbReference type="Pfam" id="PF01661">
    <property type="entry name" value="Macro"/>
    <property type="match status" value="1"/>
</dbReference>
<organism evidence="2">
    <name type="scientific">hot springs metagenome</name>
    <dbReference type="NCBI Taxonomy" id="433727"/>
    <lineage>
        <taxon>unclassified sequences</taxon>
        <taxon>metagenomes</taxon>
        <taxon>ecological metagenomes</taxon>
    </lineage>
</organism>
<comment type="caution">
    <text evidence="2">The sequence shown here is derived from an EMBL/GenBank/DDBJ whole genome shotgun (WGS) entry which is preliminary data.</text>
</comment>
<evidence type="ECO:0000313" key="2">
    <source>
        <dbReference type="EMBL" id="GER92401.1"/>
    </source>
</evidence>
<dbReference type="PANTHER" id="PTHR11106:SF111">
    <property type="entry name" value="MACRO DOMAIN-CONTAINING PROTEIN"/>
    <property type="match status" value="1"/>
</dbReference>
<reference evidence="2" key="1">
    <citation type="submission" date="2019-10" db="EMBL/GenBank/DDBJ databases">
        <title>Metagenomic sequencing of thiosulfate-disproportionating enrichment culture.</title>
        <authorList>
            <person name="Umezawa K."/>
            <person name="Kojima H."/>
            <person name="Fukui M."/>
        </authorList>
    </citation>
    <scope>NUCLEOTIDE SEQUENCE</scope>
    <source>
        <strain evidence="2">45J</strain>
    </source>
</reference>
<dbReference type="AlphaFoldDB" id="A0A5J4L0U1"/>
<dbReference type="Gene3D" id="3.40.220.10">
    <property type="entry name" value="Leucine Aminopeptidase, subunit E, domain 1"/>
    <property type="match status" value="1"/>
</dbReference>
<dbReference type="InterPro" id="IPR043472">
    <property type="entry name" value="Macro_dom-like"/>
</dbReference>
<evidence type="ECO:0000259" key="1">
    <source>
        <dbReference type="PROSITE" id="PS51154"/>
    </source>
</evidence>
<dbReference type="CDD" id="cd02907">
    <property type="entry name" value="Macro_Af1521_BAL-like"/>
    <property type="match status" value="1"/>
</dbReference>
<dbReference type="SMART" id="SM00506">
    <property type="entry name" value="A1pp"/>
    <property type="match status" value="1"/>
</dbReference>
<sequence>MKIVSEHKINNKVLRLVLGDITERDVDAIVNAANSHLQHGGGVAGAIVRRGGQVIQEESDKIGFVPVGNAAITTAGKLPSRFVIHAVGPRMGEGDEDNKLKNAVINSLKLASEKGLKSISMPAISSGIFGFPKDRCARILVNEAKRFLEENPNVSLETVEFCIFDDLTLGYFKQEFDKLT</sequence>
<protein>
    <submittedName>
        <fullName evidence="2">Macro domain-containing protein</fullName>
    </submittedName>
</protein>
<name>A0A5J4L0U1_9ZZZZ</name>
<dbReference type="PANTHER" id="PTHR11106">
    <property type="entry name" value="GANGLIOSIDE INDUCED DIFFERENTIATION ASSOCIATED PROTEIN 2-RELATED"/>
    <property type="match status" value="1"/>
</dbReference>
<feature type="domain" description="Macro" evidence="1">
    <location>
        <begin position="1"/>
        <end position="180"/>
    </location>
</feature>